<dbReference type="Gene3D" id="3.40.50.1820">
    <property type="entry name" value="alpha/beta hydrolase"/>
    <property type="match status" value="1"/>
</dbReference>
<gene>
    <name evidence="1" type="ORF">IGX34_13700</name>
</gene>
<dbReference type="Pfam" id="PF26363">
    <property type="entry name" value="Phospholipase-like"/>
    <property type="match status" value="1"/>
</dbReference>
<protein>
    <submittedName>
        <fullName evidence="1">DUF2974 domain-containing protein</fullName>
    </submittedName>
</protein>
<accession>A0ABR9GBP2</accession>
<sequence>MFLDASISRRQFTDTAIAPAEDEASSSAAVASADQHSSTPQLAYNAQAVQLASFQTKQAPGFAQQVEGQDAKPIDLDLAKLAQDSYNLDNKNIDGWTRLSDAQLEAADIDPASLNDTSTGFRAALYQDGKGDYVLAFKGTSGAQDWKADATQALGLNTAQYDEATALATKAKAAFGDNLVLTGHSLGGGLASTASVITDTPAVTFNAAGVNDATLQRLAPEGNVAAMKQAASDGLVRRYAVQGDILTGEQQTGAARGLIPQALGHEIQLRDPNKPAWYLEAPGLNLITDTVSGVRDHLMNSVIDALQNDQPWNHNGNYLRDTSITSRIAGFYGNASNTAANAVGTVADKAGGAASSTFDAAGSALDHLGKPGHWAGNAMRTLGTVSDKTITVAGGLAQGGIEVAGHLQQGAVEFFGGAITTGVNATRKAADWVGSHAKDALPWNW</sequence>
<comment type="caution">
    <text evidence="1">The sequence shown here is derived from an EMBL/GenBank/DDBJ whole genome shotgun (WGS) entry which is preliminary data.</text>
</comment>
<organism evidence="1 2">
    <name type="scientific">Dyella acidiphila</name>
    <dbReference type="NCBI Taxonomy" id="2775866"/>
    <lineage>
        <taxon>Bacteria</taxon>
        <taxon>Pseudomonadati</taxon>
        <taxon>Pseudomonadota</taxon>
        <taxon>Gammaproteobacteria</taxon>
        <taxon>Lysobacterales</taxon>
        <taxon>Rhodanobacteraceae</taxon>
        <taxon>Dyella</taxon>
    </lineage>
</organism>
<reference evidence="1 2" key="1">
    <citation type="submission" date="2020-09" db="EMBL/GenBank/DDBJ databases">
        <title>Dyella sp. 7MK23 isolated from forest soil.</title>
        <authorList>
            <person name="Fu J."/>
        </authorList>
    </citation>
    <scope>NUCLEOTIDE SEQUENCE [LARGE SCALE GENOMIC DNA]</scope>
    <source>
        <strain evidence="1 2">7MK23</strain>
    </source>
</reference>
<dbReference type="RefSeq" id="WP_192556287.1">
    <property type="nucleotide sequence ID" value="NZ_JACZZA010000008.1"/>
</dbReference>
<dbReference type="EMBL" id="JACZZA010000008">
    <property type="protein sequence ID" value="MBE1161434.1"/>
    <property type="molecule type" value="Genomic_DNA"/>
</dbReference>
<keyword evidence="2" id="KW-1185">Reference proteome</keyword>
<dbReference type="Proteomes" id="UP000651010">
    <property type="component" value="Unassembled WGS sequence"/>
</dbReference>
<dbReference type="SUPFAM" id="SSF53474">
    <property type="entry name" value="alpha/beta-Hydrolases"/>
    <property type="match status" value="1"/>
</dbReference>
<dbReference type="InterPro" id="IPR029058">
    <property type="entry name" value="AB_hydrolase_fold"/>
</dbReference>
<proteinExistence type="predicted"/>
<evidence type="ECO:0000313" key="2">
    <source>
        <dbReference type="Proteomes" id="UP000651010"/>
    </source>
</evidence>
<evidence type="ECO:0000313" key="1">
    <source>
        <dbReference type="EMBL" id="MBE1161434.1"/>
    </source>
</evidence>
<name>A0ABR9GBP2_9GAMM</name>